<evidence type="ECO:0000313" key="3">
    <source>
        <dbReference type="Proteomes" id="UP000313231"/>
    </source>
</evidence>
<accession>A0A5C4VZ61</accession>
<dbReference type="OrthoDB" id="3773557at2"/>
<keyword evidence="1" id="KW-0472">Membrane</keyword>
<dbReference type="RefSeq" id="WP_139622546.1">
    <property type="nucleotide sequence ID" value="NZ_VDMP01000022.1"/>
</dbReference>
<keyword evidence="1" id="KW-1133">Transmembrane helix</keyword>
<evidence type="ECO:0000313" key="2">
    <source>
        <dbReference type="EMBL" id="TNM41151.1"/>
    </source>
</evidence>
<feature type="transmembrane region" description="Helical" evidence="1">
    <location>
        <begin position="39"/>
        <end position="58"/>
    </location>
</feature>
<proteinExistence type="predicted"/>
<dbReference type="AlphaFoldDB" id="A0A5C4VZ61"/>
<evidence type="ECO:0000256" key="1">
    <source>
        <dbReference type="SAM" id="Phobius"/>
    </source>
</evidence>
<dbReference type="Proteomes" id="UP000313231">
    <property type="component" value="Unassembled WGS sequence"/>
</dbReference>
<gene>
    <name evidence="2" type="ORF">FHP29_09085</name>
</gene>
<reference evidence="2 3" key="1">
    <citation type="journal article" date="2016" name="Int. J. Syst. Evol. Microbiol.">
        <title>Nocardioides albidus sp. nov., an actinobacterium isolated from garden soil.</title>
        <authorList>
            <person name="Singh H."/>
            <person name="Du J."/>
            <person name="Trinh H."/>
            <person name="Won K."/>
            <person name="Yang J.E."/>
            <person name="Yin C."/>
            <person name="Kook M."/>
            <person name="Yi T.H."/>
        </authorList>
    </citation>
    <scope>NUCLEOTIDE SEQUENCE [LARGE SCALE GENOMIC DNA]</scope>
    <source>
        <strain evidence="2 3">CCTCC AB 2015297</strain>
    </source>
</reference>
<keyword evidence="1" id="KW-0812">Transmembrane</keyword>
<comment type="caution">
    <text evidence="2">The sequence shown here is derived from an EMBL/GenBank/DDBJ whole genome shotgun (WGS) entry which is preliminary data.</text>
</comment>
<protein>
    <submittedName>
        <fullName evidence="2">Nuclear transport factor 2 family protein</fullName>
    </submittedName>
</protein>
<sequence>MTIELADLLAERIDDFPVPSADLATARSAGRRLRRRRRAMVAAAGATGVAVVAAGIALTSPGGGDAGTVRDPSYASVGALDLSKGARAYADPGVTVHLGGREFPYGELEWLDTDAVATPQGVVFFDAGRPMLLDARGDVSRLVDGRLDAPNGFHPTAKLDRDGRLAAWATLRDGTATITVRDLDTGDDVGSTTVDCGRCGDLVIDAIDQGAVFVRDRAGTRTWTWEDDQWRDFAGPETRVADARAGVVLYNGPAPSNPSNPGGPGDWRPVAGAVDAQLTLDGRYVLSWSSTLTPTTPGDPPVVLPVGPAAMGDSFGWYAIDTDGSILVATGRDYPKFTVYDCEVGAPACDELGPLRPKGGDPMFIGVDM</sequence>
<keyword evidence="3" id="KW-1185">Reference proteome</keyword>
<organism evidence="2 3">
    <name type="scientific">Nocardioides albidus</name>
    <dbReference type="NCBI Taxonomy" id="1517589"/>
    <lineage>
        <taxon>Bacteria</taxon>
        <taxon>Bacillati</taxon>
        <taxon>Actinomycetota</taxon>
        <taxon>Actinomycetes</taxon>
        <taxon>Propionibacteriales</taxon>
        <taxon>Nocardioidaceae</taxon>
        <taxon>Nocardioides</taxon>
    </lineage>
</organism>
<dbReference type="EMBL" id="VDMP01000022">
    <property type="protein sequence ID" value="TNM41151.1"/>
    <property type="molecule type" value="Genomic_DNA"/>
</dbReference>
<name>A0A5C4VZ61_9ACTN</name>